<organism evidence="1 2">
    <name type="scientific">Strigamia maritima</name>
    <name type="common">European centipede</name>
    <name type="synonym">Geophilus maritimus</name>
    <dbReference type="NCBI Taxonomy" id="126957"/>
    <lineage>
        <taxon>Eukaryota</taxon>
        <taxon>Metazoa</taxon>
        <taxon>Ecdysozoa</taxon>
        <taxon>Arthropoda</taxon>
        <taxon>Myriapoda</taxon>
        <taxon>Chilopoda</taxon>
        <taxon>Pleurostigmophora</taxon>
        <taxon>Geophilomorpha</taxon>
        <taxon>Linotaeniidae</taxon>
        <taxon>Strigamia</taxon>
    </lineage>
</organism>
<reference evidence="2" key="1">
    <citation type="submission" date="2011-05" db="EMBL/GenBank/DDBJ databases">
        <authorList>
            <person name="Richards S.R."/>
            <person name="Qu J."/>
            <person name="Jiang H."/>
            <person name="Jhangiani S.N."/>
            <person name="Agravi P."/>
            <person name="Goodspeed R."/>
            <person name="Gross S."/>
            <person name="Mandapat C."/>
            <person name="Jackson L."/>
            <person name="Mathew T."/>
            <person name="Pu L."/>
            <person name="Thornton R."/>
            <person name="Saada N."/>
            <person name="Wilczek-Boney K.B."/>
            <person name="Lee S."/>
            <person name="Kovar C."/>
            <person name="Wu Y."/>
            <person name="Scherer S.E."/>
            <person name="Worley K.C."/>
            <person name="Muzny D.M."/>
            <person name="Gibbs R."/>
        </authorList>
    </citation>
    <scope>NUCLEOTIDE SEQUENCE</scope>
    <source>
        <strain evidence="2">Brora</strain>
    </source>
</reference>
<dbReference type="EMBL" id="JH430268">
    <property type="status" value="NOT_ANNOTATED_CDS"/>
    <property type="molecule type" value="Genomic_DNA"/>
</dbReference>
<evidence type="ECO:0000313" key="1">
    <source>
        <dbReference type="EnsemblMetazoa" id="SMAR001017-PA"/>
    </source>
</evidence>
<dbReference type="Proteomes" id="UP000014500">
    <property type="component" value="Unassembled WGS sequence"/>
</dbReference>
<evidence type="ECO:0000313" key="2">
    <source>
        <dbReference type="Proteomes" id="UP000014500"/>
    </source>
</evidence>
<accession>T1IJF1</accession>
<dbReference type="AlphaFoldDB" id="T1IJF1"/>
<proteinExistence type="predicted"/>
<keyword evidence="2" id="KW-1185">Reference proteome</keyword>
<name>T1IJF1_STRMM</name>
<protein>
    <submittedName>
        <fullName evidence="1">Uncharacterized protein</fullName>
    </submittedName>
</protein>
<reference evidence="1" key="2">
    <citation type="submission" date="2015-02" db="UniProtKB">
        <authorList>
            <consortium name="EnsemblMetazoa"/>
        </authorList>
    </citation>
    <scope>IDENTIFICATION</scope>
</reference>
<dbReference type="EnsemblMetazoa" id="SMAR001017-RA">
    <property type="protein sequence ID" value="SMAR001017-PA"/>
    <property type="gene ID" value="SMAR001017"/>
</dbReference>
<sequence>MYTPFLVLSDAQVNYPNVPSDGNRIAYPGQYQSALQVPYPGPEYPSYNMQGMGTALPTTSQQNYITGGMMPPNQIPSPGPQVTGGAVTPRLHGPTSQMLSQMVPNQPQASPMTDQSVRPHLPAGSSATEAQLICLGGIVAFLHPTSRYHQLHLSKTDPLARSMALGSEAGSLL</sequence>
<dbReference type="HOGENOM" id="CLU_1549575_0_0_1"/>